<sequence length="510" mass="61130">MDEELFWENIVPVGHINEETLKSQIYINNINFSTLQYDETVLPTELECCYNEFKYYQKSNNEIATLGWAISYQLQVLWQNSPKIDTIQNYHLPVKQNKPNNPQAEQRLKEIQNFLQSKGIEPLILHYTPYPNNTQTQEMKRLRQNSERFSRHVDNKTNEVREERRSIKFYTTLDWDKFYSHFPIIKRLSKKFHTKEDIYTQNFTKQIEIILQKTHNILILKNLPRGEYKFDFAIDIKENRSDKNEESYFIIKENDEISKDYKRILDCKPYELDTLNCQYIGVGDDEFFRQIWQNLGINIAEKFKVDFSYARLDKFIFATSPFGLTYNTYETLEQTYDELMQDLSLYACSGKFSFNFVPSKLSIKKEIQGDREKVLYRVDEMLVYVYDSFDFLDQGHEFDDKGNFIKLGQPVGAWDFNTKTFSIEGSLYQMATYREWLEWEIDGYKIDCSISPQRILQSPKTKQYYLYNQDYQDYQKFTPYGLDFKLYSKDFITKLDFKDEAYNVLYNTGV</sequence>
<accession>A0A5T1DNH7</accession>
<proteinExistence type="predicted"/>
<evidence type="ECO:0000313" key="1">
    <source>
        <dbReference type="EMBL" id="ECR1524508.1"/>
    </source>
</evidence>
<dbReference type="RefSeq" id="WP_052784287.1">
    <property type="nucleotide sequence ID" value="NZ_AP028359.1"/>
</dbReference>
<dbReference type="AlphaFoldDB" id="A0A5T1DNH7"/>
<name>A0A5T1DNH7_CAMJU</name>
<gene>
    <name evidence="1" type="ORF">F0J77_08830</name>
</gene>
<dbReference type="Pfam" id="PF19940">
    <property type="entry name" value="DUF6402"/>
    <property type="match status" value="1"/>
</dbReference>
<protein>
    <submittedName>
        <fullName evidence="1">Uncharacterized protein</fullName>
    </submittedName>
</protein>
<dbReference type="InterPro" id="IPR045646">
    <property type="entry name" value="DUF6402"/>
</dbReference>
<reference evidence="1" key="1">
    <citation type="submission" date="2019-09" db="EMBL/GenBank/DDBJ databases">
        <authorList>
            <person name="Ashton P.M."/>
            <person name="Dallman T."/>
            <person name="Nair S."/>
            <person name="De Pinna E."/>
            <person name="Peters T."/>
            <person name="Grant K."/>
        </authorList>
    </citation>
    <scope>NUCLEOTIDE SEQUENCE</scope>
    <source>
        <strain evidence="1">228903</strain>
    </source>
</reference>
<dbReference type="EMBL" id="AAKENF010000023">
    <property type="protein sequence ID" value="ECR1524508.1"/>
    <property type="molecule type" value="Genomic_DNA"/>
</dbReference>
<organism evidence="1">
    <name type="scientific">Campylobacter jejuni</name>
    <dbReference type="NCBI Taxonomy" id="197"/>
    <lineage>
        <taxon>Bacteria</taxon>
        <taxon>Pseudomonadati</taxon>
        <taxon>Campylobacterota</taxon>
        <taxon>Epsilonproteobacteria</taxon>
        <taxon>Campylobacterales</taxon>
        <taxon>Campylobacteraceae</taxon>
        <taxon>Campylobacter</taxon>
    </lineage>
</organism>
<comment type="caution">
    <text evidence="1">The sequence shown here is derived from an EMBL/GenBank/DDBJ whole genome shotgun (WGS) entry which is preliminary data.</text>
</comment>